<feature type="domain" description="PhoH-like protein" evidence="7">
    <location>
        <begin position="113"/>
        <end position="316"/>
    </location>
</feature>
<evidence type="ECO:0000256" key="5">
    <source>
        <dbReference type="ARBA" id="ARBA00022840"/>
    </source>
</evidence>
<evidence type="ECO:0000313" key="9">
    <source>
        <dbReference type="Proteomes" id="UP000052946"/>
    </source>
</evidence>
<dbReference type="Pfam" id="PF02562">
    <property type="entry name" value="PhoH"/>
    <property type="match status" value="1"/>
</dbReference>
<keyword evidence="5" id="KW-0067">ATP-binding</keyword>
<accession>A0A0U9H9I2</accession>
<dbReference type="RefSeq" id="WP_058951011.1">
    <property type="nucleotide sequence ID" value="NZ_BBXV01000043.1"/>
</dbReference>
<evidence type="ECO:0000256" key="6">
    <source>
        <dbReference type="ARBA" id="ARBA00039970"/>
    </source>
</evidence>
<dbReference type="Proteomes" id="UP000052946">
    <property type="component" value="Unassembled WGS sequence"/>
</dbReference>
<dbReference type="InterPro" id="IPR051451">
    <property type="entry name" value="PhoH2-like"/>
</dbReference>
<dbReference type="GO" id="GO:0005524">
    <property type="term" value="F:ATP binding"/>
    <property type="evidence" value="ECO:0007669"/>
    <property type="project" value="UniProtKB-KW"/>
</dbReference>
<dbReference type="SUPFAM" id="SSF52540">
    <property type="entry name" value="P-loop containing nucleoside triphosphate hydrolases"/>
    <property type="match status" value="1"/>
</dbReference>
<evidence type="ECO:0000256" key="3">
    <source>
        <dbReference type="ARBA" id="ARBA00022490"/>
    </source>
</evidence>
<dbReference type="Gene3D" id="3.40.50.300">
    <property type="entry name" value="P-loop containing nucleotide triphosphate hydrolases"/>
    <property type="match status" value="1"/>
</dbReference>
<keyword evidence="4" id="KW-0547">Nucleotide-binding</keyword>
<dbReference type="EMBL" id="BBXV01000043">
    <property type="protein sequence ID" value="GAQ19314.1"/>
    <property type="molecule type" value="Genomic_DNA"/>
</dbReference>
<dbReference type="InterPro" id="IPR027417">
    <property type="entry name" value="P-loop_NTPase"/>
</dbReference>
<evidence type="ECO:0000256" key="4">
    <source>
        <dbReference type="ARBA" id="ARBA00022741"/>
    </source>
</evidence>
<dbReference type="AlphaFoldDB" id="A0A0U9H9I2"/>
<name>A0A0U9H9I2_9BACI</name>
<dbReference type="InterPro" id="IPR003714">
    <property type="entry name" value="PhoH"/>
</dbReference>
<evidence type="ECO:0000256" key="2">
    <source>
        <dbReference type="ARBA" id="ARBA00010393"/>
    </source>
</evidence>
<organism evidence="8 9">
    <name type="scientific">Oceanobacillus picturae</name>
    <dbReference type="NCBI Taxonomy" id="171693"/>
    <lineage>
        <taxon>Bacteria</taxon>
        <taxon>Bacillati</taxon>
        <taxon>Bacillota</taxon>
        <taxon>Bacilli</taxon>
        <taxon>Bacillales</taxon>
        <taxon>Bacillaceae</taxon>
        <taxon>Oceanobacillus</taxon>
    </lineage>
</organism>
<dbReference type="PANTHER" id="PTHR30473:SF1">
    <property type="entry name" value="PHOH-LIKE PROTEIN"/>
    <property type="match status" value="1"/>
</dbReference>
<proteinExistence type="inferred from homology"/>
<reference evidence="9" key="1">
    <citation type="submission" date="2015-07" db="EMBL/GenBank/DDBJ databases">
        <title>Draft Genome Sequence of Oceanobacillus picturae Heshi-B3 that Was Isolated from Fermented Rice Bran with Aging Salted Mackerel, Which Was Named Heshiko as Traditional Fermented Seafood in Japan.</title>
        <authorList>
            <person name="Akuzawa S."/>
            <person name="Nakagawa J."/>
            <person name="Kanekatsu T."/>
            <person name="Kanesaki Y."/>
            <person name="Suzuki T."/>
        </authorList>
    </citation>
    <scope>NUCLEOTIDE SEQUENCE [LARGE SCALE GENOMIC DNA]</scope>
    <source>
        <strain evidence="9">Heshi-B3</strain>
    </source>
</reference>
<keyword evidence="3" id="KW-0963">Cytoplasm</keyword>
<evidence type="ECO:0000313" key="8">
    <source>
        <dbReference type="EMBL" id="GAQ19314.1"/>
    </source>
</evidence>
<dbReference type="OrthoDB" id="9773137at2"/>
<gene>
    <name evidence="8" type="ORF">OPHB3_3281</name>
</gene>
<evidence type="ECO:0000256" key="1">
    <source>
        <dbReference type="ARBA" id="ARBA00004496"/>
    </source>
</evidence>
<dbReference type="FunFam" id="3.40.50.300:FF:000013">
    <property type="entry name" value="PhoH family ATPase"/>
    <property type="match status" value="1"/>
</dbReference>
<comment type="similarity">
    <text evidence="2">Belongs to the PhoH family.</text>
</comment>
<comment type="subcellular location">
    <subcellularLocation>
        <location evidence="1">Cytoplasm</location>
    </subcellularLocation>
</comment>
<evidence type="ECO:0000259" key="7">
    <source>
        <dbReference type="Pfam" id="PF02562"/>
    </source>
</evidence>
<dbReference type="PANTHER" id="PTHR30473">
    <property type="entry name" value="PROTEIN PHOH"/>
    <property type="match status" value="1"/>
</dbReference>
<reference evidence="8 9" key="2">
    <citation type="journal article" date="2016" name="Genome Announc.">
        <title>Draft Genome Sequence of Oceanobacillus picturae Heshi-B3, Isolated from Fermented Rice Bran in a Traditional Japanese Seafood Dish.</title>
        <authorList>
            <person name="Akuzawa S."/>
            <person name="Nagaoka J."/>
            <person name="Kanekatsu M."/>
            <person name="Kanesaki Y."/>
            <person name="Suzuki T."/>
        </authorList>
    </citation>
    <scope>NUCLEOTIDE SEQUENCE [LARGE SCALE GENOMIC DNA]</scope>
    <source>
        <strain evidence="8 9">Heshi-B3</strain>
    </source>
</reference>
<dbReference type="GO" id="GO:0005829">
    <property type="term" value="C:cytosol"/>
    <property type="evidence" value="ECO:0007669"/>
    <property type="project" value="TreeGrafter"/>
</dbReference>
<comment type="caution">
    <text evidence="8">The sequence shown here is derived from an EMBL/GenBank/DDBJ whole genome shotgun (WGS) entry which is preliminary data.</text>
</comment>
<protein>
    <recommendedName>
        <fullName evidence="6">PhoH-like protein</fullName>
    </recommendedName>
</protein>
<sequence>MSENLTEIDLQLNSPNEALALFGTNDKYLLQLEEQLNVSIVTRGEVVRVSGDETNITLVQNILLTMLSLIRKGLTISERDVVYAVDLAKKGKIDQFETLFEDEITKNVKGKSIRVKTLGQKKYIASIKANDLVFGIGPAGTGKTYLAVVMAVHALKNGNIKKIILTRPAVEAGESLGFLPGDLKEKVDPYLRPLYDALHDVLGAEHTQRLIERETIEIAPLAYMRGRTLDDAFVILDEAQNTTPEQMKMFLTRLGFGSKMVITGDVTQIDLPKGKKSGLQAAAQMLDQVKGISFTYLEQNDVVRHPLVQRIINAYEKGESS</sequence>